<dbReference type="Pfam" id="PF12706">
    <property type="entry name" value="Lactamase_B_2"/>
    <property type="match status" value="1"/>
</dbReference>
<organism evidence="2 3">
    <name type="scientific">Candidatus Fimiplasma intestinipullorum</name>
    <dbReference type="NCBI Taxonomy" id="2840825"/>
    <lineage>
        <taxon>Bacteria</taxon>
        <taxon>Bacillati</taxon>
        <taxon>Bacillota</taxon>
        <taxon>Clostridia</taxon>
        <taxon>Eubacteriales</taxon>
        <taxon>Candidatus Fimiplasma</taxon>
    </lineage>
</organism>
<proteinExistence type="predicted"/>
<evidence type="ECO:0000313" key="3">
    <source>
        <dbReference type="Proteomes" id="UP000824175"/>
    </source>
</evidence>
<feature type="domain" description="Metallo-beta-lactamase" evidence="1">
    <location>
        <begin position="24"/>
        <end position="189"/>
    </location>
</feature>
<comment type="caution">
    <text evidence="2">The sequence shown here is derived from an EMBL/GenBank/DDBJ whole genome shotgun (WGS) entry which is preliminary data.</text>
</comment>
<dbReference type="AlphaFoldDB" id="A0A9D1HN50"/>
<accession>A0A9D1HN50</accession>
<reference evidence="2" key="1">
    <citation type="submission" date="2020-10" db="EMBL/GenBank/DDBJ databases">
        <authorList>
            <person name="Gilroy R."/>
        </authorList>
    </citation>
    <scope>NUCLEOTIDE SEQUENCE</scope>
    <source>
        <strain evidence="2">CHK195-11698</strain>
    </source>
</reference>
<dbReference type="Proteomes" id="UP000824175">
    <property type="component" value="Unassembled WGS sequence"/>
</dbReference>
<gene>
    <name evidence="2" type="ORF">IAD15_05420</name>
</gene>
<evidence type="ECO:0000259" key="1">
    <source>
        <dbReference type="Pfam" id="PF12706"/>
    </source>
</evidence>
<dbReference type="PANTHER" id="PTHR47619:SF1">
    <property type="entry name" value="EXODEOXYRIBONUCLEASE WALJ"/>
    <property type="match status" value="1"/>
</dbReference>
<dbReference type="SUPFAM" id="SSF56281">
    <property type="entry name" value="Metallo-hydrolase/oxidoreductase"/>
    <property type="match status" value="1"/>
</dbReference>
<name>A0A9D1HN50_9FIRM</name>
<dbReference type="InterPro" id="IPR001279">
    <property type="entry name" value="Metallo-B-lactamas"/>
</dbReference>
<dbReference type="Gene3D" id="3.60.15.10">
    <property type="entry name" value="Ribonuclease Z/Hydroxyacylglutathione hydrolase-like"/>
    <property type="match status" value="1"/>
</dbReference>
<dbReference type="PANTHER" id="PTHR47619">
    <property type="entry name" value="METALLO-HYDROLASE YYCJ-RELATED"/>
    <property type="match status" value="1"/>
</dbReference>
<evidence type="ECO:0000313" key="2">
    <source>
        <dbReference type="EMBL" id="HIU13491.1"/>
    </source>
</evidence>
<dbReference type="EMBL" id="DVMJ01000049">
    <property type="protein sequence ID" value="HIU13491.1"/>
    <property type="molecule type" value="Genomic_DNA"/>
</dbReference>
<reference evidence="2" key="2">
    <citation type="journal article" date="2021" name="PeerJ">
        <title>Extensive microbial diversity within the chicken gut microbiome revealed by metagenomics and culture.</title>
        <authorList>
            <person name="Gilroy R."/>
            <person name="Ravi A."/>
            <person name="Getino M."/>
            <person name="Pursley I."/>
            <person name="Horton D.L."/>
            <person name="Alikhan N.F."/>
            <person name="Baker D."/>
            <person name="Gharbi K."/>
            <person name="Hall N."/>
            <person name="Watson M."/>
            <person name="Adriaenssens E.M."/>
            <person name="Foster-Nyarko E."/>
            <person name="Jarju S."/>
            <person name="Secka A."/>
            <person name="Antonio M."/>
            <person name="Oren A."/>
            <person name="Chaudhuri R.R."/>
            <person name="La Ragione R."/>
            <person name="Hildebrand F."/>
            <person name="Pallen M.J."/>
        </authorList>
    </citation>
    <scope>NUCLEOTIDE SEQUENCE</scope>
    <source>
        <strain evidence="2">CHK195-11698</strain>
    </source>
</reference>
<sequence length="251" mass="27815">MRFFVLASGSAGNSTYLDFGGCGVLIDCGISKRQLTAKLNDHGHDFNEIQYVFLTHDHTDHNKNIHLFDPAMVYTGEGCLPGALPEHILKPYDILTFPNFTVIPLPTSHDATSPFGFVFMCGKQKLVYVTDTGYVSSKNASYMVNADYYIIESNHDVGMLMGTNRPMYLKNRILSDYGHLSNDDSANLMCRLVGSNTKEIVLAHLSREANTPELALSTYQDILASHHLDGLNFRLRAASQTDVLEGGNDED</sequence>
<protein>
    <submittedName>
        <fullName evidence="2">MBL fold metallo-hydrolase</fullName>
    </submittedName>
</protein>
<dbReference type="InterPro" id="IPR036866">
    <property type="entry name" value="RibonucZ/Hydroxyglut_hydro"/>
</dbReference>
<dbReference type="InterPro" id="IPR052533">
    <property type="entry name" value="WalJ/YycJ-like"/>
</dbReference>